<feature type="transmembrane region" description="Helical" evidence="1">
    <location>
        <begin position="31"/>
        <end position="52"/>
    </location>
</feature>
<accession>A0ABT8QJ97</accession>
<keyword evidence="3" id="KW-1185">Reference proteome</keyword>
<dbReference type="EMBL" id="JAMJEV010000001">
    <property type="protein sequence ID" value="MDO0821368.1"/>
    <property type="molecule type" value="Genomic_DNA"/>
</dbReference>
<feature type="transmembrane region" description="Helical" evidence="1">
    <location>
        <begin position="6"/>
        <end position="24"/>
    </location>
</feature>
<feature type="transmembrane region" description="Helical" evidence="1">
    <location>
        <begin position="64"/>
        <end position="82"/>
    </location>
</feature>
<sequence length="92" mass="10808">MIIVLGFLRSIFFIAIGLYIYFITRRKQHDVVIQMWVTIIVGMLANLAIQIIDLKLGIFKWESVQISIFLLTAIVVYSLWKLSIELRKRHSK</sequence>
<evidence type="ECO:0000313" key="3">
    <source>
        <dbReference type="Proteomes" id="UP001176021"/>
    </source>
</evidence>
<protein>
    <submittedName>
        <fullName evidence="2">Uncharacterized protein</fullName>
    </submittedName>
</protein>
<dbReference type="RefSeq" id="WP_301997520.1">
    <property type="nucleotide sequence ID" value="NZ_JAMJEV010000001.1"/>
</dbReference>
<evidence type="ECO:0000313" key="2">
    <source>
        <dbReference type="EMBL" id="MDO0821368.1"/>
    </source>
</evidence>
<name>A0ABT8QJ97_9FIRM</name>
<keyword evidence="1" id="KW-0812">Transmembrane</keyword>
<reference evidence="2" key="1">
    <citation type="submission" date="2022-05" db="EMBL/GenBank/DDBJ databases">
        <title>Expanded diversity of anoxic marine methylotrophy in a Black Sea sulfate reducing microorganism.</title>
        <authorList>
            <person name="Fischer P.Q."/>
            <person name="Stams A.J.M."/>
            <person name="Villanueva L."/>
            <person name="Sousa D.Z."/>
        </authorList>
    </citation>
    <scope>NUCLEOTIDE SEQUENCE</scope>
    <source>
        <strain evidence="2">P130</strain>
    </source>
</reference>
<gene>
    <name evidence="2" type="ORF">M8H41_00645</name>
</gene>
<comment type="caution">
    <text evidence="2">The sequence shown here is derived from an EMBL/GenBank/DDBJ whole genome shotgun (WGS) entry which is preliminary data.</text>
</comment>
<organism evidence="2 3">
    <name type="scientific">Desulfosporosinus nitroreducens</name>
    <dbReference type="NCBI Taxonomy" id="2018668"/>
    <lineage>
        <taxon>Bacteria</taxon>
        <taxon>Bacillati</taxon>
        <taxon>Bacillota</taxon>
        <taxon>Clostridia</taxon>
        <taxon>Eubacteriales</taxon>
        <taxon>Desulfitobacteriaceae</taxon>
        <taxon>Desulfosporosinus</taxon>
    </lineage>
</organism>
<proteinExistence type="predicted"/>
<dbReference type="Proteomes" id="UP001176021">
    <property type="component" value="Unassembled WGS sequence"/>
</dbReference>
<keyword evidence="1" id="KW-1133">Transmembrane helix</keyword>
<keyword evidence="1" id="KW-0472">Membrane</keyword>
<evidence type="ECO:0000256" key="1">
    <source>
        <dbReference type="SAM" id="Phobius"/>
    </source>
</evidence>